<dbReference type="InterPro" id="IPR037066">
    <property type="entry name" value="Plug_dom_sf"/>
</dbReference>
<evidence type="ECO:0000259" key="12">
    <source>
        <dbReference type="Pfam" id="PF07715"/>
    </source>
</evidence>
<accession>A0ABP9AK88</accession>
<evidence type="ECO:0000256" key="1">
    <source>
        <dbReference type="ARBA" id="ARBA00004571"/>
    </source>
</evidence>
<evidence type="ECO:0000256" key="2">
    <source>
        <dbReference type="ARBA" id="ARBA00022448"/>
    </source>
</evidence>
<keyword evidence="4 8" id="KW-0812">Transmembrane</keyword>
<feature type="domain" description="TonB-dependent receptor-like beta-barrel" evidence="11">
    <location>
        <begin position="535"/>
        <end position="929"/>
    </location>
</feature>
<keyword evidence="5 9" id="KW-0798">TonB box</keyword>
<dbReference type="Gene3D" id="2.40.170.20">
    <property type="entry name" value="TonB-dependent receptor, beta-barrel domain"/>
    <property type="match status" value="1"/>
</dbReference>
<keyword evidence="13" id="KW-0675">Receptor</keyword>
<dbReference type="InterPro" id="IPR000531">
    <property type="entry name" value="Beta-barrel_TonB"/>
</dbReference>
<feature type="domain" description="TonB-dependent receptor plug" evidence="12">
    <location>
        <begin position="62"/>
        <end position="177"/>
    </location>
</feature>
<dbReference type="PANTHER" id="PTHR47234">
    <property type="match status" value="1"/>
</dbReference>
<dbReference type="Pfam" id="PF07715">
    <property type="entry name" value="Plug"/>
    <property type="match status" value="1"/>
</dbReference>
<evidence type="ECO:0000256" key="5">
    <source>
        <dbReference type="ARBA" id="ARBA00023077"/>
    </source>
</evidence>
<keyword evidence="14" id="KW-1185">Reference proteome</keyword>
<evidence type="ECO:0000259" key="11">
    <source>
        <dbReference type="Pfam" id="PF00593"/>
    </source>
</evidence>
<keyword evidence="2 8" id="KW-0813">Transport</keyword>
<dbReference type="EMBL" id="BAABJE010000001">
    <property type="protein sequence ID" value="GAA4781554.1"/>
    <property type="molecule type" value="Genomic_DNA"/>
</dbReference>
<feature type="signal peptide" evidence="10">
    <location>
        <begin position="1"/>
        <end position="26"/>
    </location>
</feature>
<keyword evidence="6 8" id="KW-0472">Membrane</keyword>
<comment type="similarity">
    <text evidence="8 9">Belongs to the TonB-dependent receptor family.</text>
</comment>
<comment type="subcellular location">
    <subcellularLocation>
        <location evidence="1 8">Cell outer membrane</location>
        <topology evidence="1 8">Multi-pass membrane protein</topology>
    </subcellularLocation>
</comment>
<proteinExistence type="inferred from homology"/>
<dbReference type="InterPro" id="IPR036942">
    <property type="entry name" value="Beta-barrel_TonB_sf"/>
</dbReference>
<evidence type="ECO:0000256" key="8">
    <source>
        <dbReference type="PROSITE-ProRule" id="PRU01360"/>
    </source>
</evidence>
<keyword evidence="3 8" id="KW-1134">Transmembrane beta strand</keyword>
<organism evidence="13 14">
    <name type="scientific">Lysobacter hankyongensis</name>
    <dbReference type="NCBI Taxonomy" id="1176535"/>
    <lineage>
        <taxon>Bacteria</taxon>
        <taxon>Pseudomonadati</taxon>
        <taxon>Pseudomonadota</taxon>
        <taxon>Gammaproteobacteria</taxon>
        <taxon>Lysobacterales</taxon>
        <taxon>Lysobacteraceae</taxon>
        <taxon>Lysobacter</taxon>
    </lineage>
</organism>
<dbReference type="SUPFAM" id="SSF56935">
    <property type="entry name" value="Porins"/>
    <property type="match status" value="1"/>
</dbReference>
<dbReference type="InterPro" id="IPR039426">
    <property type="entry name" value="TonB-dep_rcpt-like"/>
</dbReference>
<name>A0ABP9AK88_9GAMM</name>
<dbReference type="Proteomes" id="UP001499959">
    <property type="component" value="Unassembled WGS sequence"/>
</dbReference>
<evidence type="ECO:0000256" key="3">
    <source>
        <dbReference type="ARBA" id="ARBA00022452"/>
    </source>
</evidence>
<protein>
    <submittedName>
        <fullName evidence="13">TonB-dependent receptor</fullName>
    </submittedName>
</protein>
<sequence>MPASATLRANRLCAALFAVMALPAVAQDTATANQTADGVDTLDRIAVTGTRIKRSEAEESLPITAITREKIDQLGITSAEQLLMTLNISGNGSDNLASNAGIVNEEQRGNNGVSGANLRGQGADATLVLLNGRRVATHGLKGRAVDLNSIPFAAIERVEVLRDGASAIYGTDAIGGVINFITKRDFRGAQASAFVDVTEAGGGDAYRTSLLFGHGDLDSDGWNAFGTLSVKRNTILRGSDRDFSNTFQPERGLSPDTRGTPFATVFSLGSTGVGASSLLRNGVLDPAGGATRLTAVNIFNLPGAAGCEAAGPNMGPYGYRLWNSPASRYACAWDYPAAAVIQQPQDSVDFIGRATFRIGSAHEAYVELTASRVEVAKTFEPNQISSSTSTAATALGPTTWYPLNPLTQSTYDAVYNALSGYFGAGQLNYGAPIAYRWRCLPCGPRQIETTTDAYRFVAGIGGMIDGGPLNDWSYDVGLTRASSESESILGSGFHYTDALKQILGSGLINPFLAPGQSQSPEAMAALAAASARGVKLYGGESVLTSVDASISGDLGFFKLPGGDIAMAAGIDLRREEFHFDGDQRTNRRAVFNAPFDDANALGNVRRDIRAAYVEFQLPIFSNFDLNLAGRYDHYSGFGGTTNPKVSFRYRPFDSLLFRGAYSTGFKVPSFNQLFNGVSEVQYTGQDLADPRTCPDGVARANVPGCETIRPVEIFGGKPDLTPEESTQKSLGLVYSPNDRFNIALDAWEIERENTIRSAPRDVLIRYYDLFQDNWIRDASGEVVAIDRRYINSGGSLMRGVELDANLSGELAGGRWNINLNGSYIHEFRTKALESLPYSTNLVDRYVRYFNLPISWKHTLNLGYTRGDWSHSLSQIHRDGYYDEPPASVANGSFIPAGWEPRVDSYTTYNYSVTWTGIKDLKLAFGIKNLLDKDPPFTAHMNDFAAGAAWEPRIADPRGRAYTLLVEYRFW</sequence>
<reference evidence="14" key="1">
    <citation type="journal article" date="2019" name="Int. J. Syst. Evol. Microbiol.">
        <title>The Global Catalogue of Microorganisms (GCM) 10K type strain sequencing project: providing services to taxonomists for standard genome sequencing and annotation.</title>
        <authorList>
            <consortium name="The Broad Institute Genomics Platform"/>
            <consortium name="The Broad Institute Genome Sequencing Center for Infectious Disease"/>
            <person name="Wu L."/>
            <person name="Ma J."/>
        </authorList>
    </citation>
    <scope>NUCLEOTIDE SEQUENCE [LARGE SCALE GENOMIC DNA]</scope>
    <source>
        <strain evidence="14">JCM 18204</strain>
    </source>
</reference>
<comment type="caution">
    <text evidence="13">The sequence shown here is derived from an EMBL/GenBank/DDBJ whole genome shotgun (WGS) entry which is preliminary data.</text>
</comment>
<evidence type="ECO:0000256" key="4">
    <source>
        <dbReference type="ARBA" id="ARBA00022692"/>
    </source>
</evidence>
<feature type="chain" id="PRO_5045474003" evidence="10">
    <location>
        <begin position="27"/>
        <end position="970"/>
    </location>
</feature>
<evidence type="ECO:0000313" key="14">
    <source>
        <dbReference type="Proteomes" id="UP001499959"/>
    </source>
</evidence>
<evidence type="ECO:0000256" key="7">
    <source>
        <dbReference type="ARBA" id="ARBA00023237"/>
    </source>
</evidence>
<keyword evidence="10" id="KW-0732">Signal</keyword>
<dbReference type="InterPro" id="IPR012910">
    <property type="entry name" value="Plug_dom"/>
</dbReference>
<evidence type="ECO:0000256" key="9">
    <source>
        <dbReference type="RuleBase" id="RU003357"/>
    </source>
</evidence>
<dbReference type="Gene3D" id="2.170.130.10">
    <property type="entry name" value="TonB-dependent receptor, plug domain"/>
    <property type="match status" value="1"/>
</dbReference>
<gene>
    <name evidence="13" type="ORF">GCM10023307_02440</name>
</gene>
<evidence type="ECO:0000313" key="13">
    <source>
        <dbReference type="EMBL" id="GAA4781554.1"/>
    </source>
</evidence>
<evidence type="ECO:0000256" key="6">
    <source>
        <dbReference type="ARBA" id="ARBA00023136"/>
    </source>
</evidence>
<dbReference type="RefSeq" id="WP_345301451.1">
    <property type="nucleotide sequence ID" value="NZ_BAABJE010000001.1"/>
</dbReference>
<keyword evidence="7 8" id="KW-0998">Cell outer membrane</keyword>
<dbReference type="PROSITE" id="PS52016">
    <property type="entry name" value="TONB_DEPENDENT_REC_3"/>
    <property type="match status" value="1"/>
</dbReference>
<dbReference type="Pfam" id="PF00593">
    <property type="entry name" value="TonB_dep_Rec_b-barrel"/>
    <property type="match status" value="1"/>
</dbReference>
<evidence type="ECO:0000256" key="10">
    <source>
        <dbReference type="SAM" id="SignalP"/>
    </source>
</evidence>
<dbReference type="PANTHER" id="PTHR47234:SF2">
    <property type="entry name" value="TONB-DEPENDENT RECEPTOR"/>
    <property type="match status" value="1"/>
</dbReference>